<dbReference type="RefSeq" id="WP_204466651.1">
    <property type="nucleotide sequence ID" value="NZ_JAFBCV010000008.1"/>
</dbReference>
<accession>A0ABS2SV64</accession>
<feature type="transmembrane region" description="Helical" evidence="1">
    <location>
        <begin position="79"/>
        <end position="97"/>
    </location>
</feature>
<proteinExistence type="predicted"/>
<feature type="transmembrane region" description="Helical" evidence="1">
    <location>
        <begin position="166"/>
        <end position="188"/>
    </location>
</feature>
<name>A0ABS2SV64_9BACI</name>
<organism evidence="2 3">
    <name type="scientific">Shouchella xiaoxiensis</name>
    <dbReference type="NCBI Taxonomy" id="766895"/>
    <lineage>
        <taxon>Bacteria</taxon>
        <taxon>Bacillati</taxon>
        <taxon>Bacillota</taxon>
        <taxon>Bacilli</taxon>
        <taxon>Bacillales</taxon>
        <taxon>Bacillaceae</taxon>
        <taxon>Shouchella</taxon>
    </lineage>
</organism>
<keyword evidence="3" id="KW-1185">Reference proteome</keyword>
<evidence type="ECO:0000313" key="3">
    <source>
        <dbReference type="Proteomes" id="UP001179280"/>
    </source>
</evidence>
<keyword evidence="1" id="KW-0472">Membrane</keyword>
<reference evidence="2" key="1">
    <citation type="submission" date="2021-01" db="EMBL/GenBank/DDBJ databases">
        <title>Genomic Encyclopedia of Type Strains, Phase IV (KMG-IV): sequencing the most valuable type-strain genomes for metagenomic binning, comparative biology and taxonomic classification.</title>
        <authorList>
            <person name="Goeker M."/>
        </authorList>
    </citation>
    <scope>NUCLEOTIDE SEQUENCE</scope>
    <source>
        <strain evidence="2">DSM 21943</strain>
    </source>
</reference>
<comment type="caution">
    <text evidence="2">The sequence shown here is derived from an EMBL/GenBank/DDBJ whole genome shotgun (WGS) entry which is preliminary data.</text>
</comment>
<sequence>MLDLILQFLKRIRTKYKWLFREWSNQRRQPYFFLLEQDKKTELNQRVQLRKQMSDWVILPIILLIFICLFNVLPLSYASIIAIVLILFFVLFKFIFVTKWTVPLFLIFSFLPFLLMIDVLSNTQMNQYIEEPAFFVFGFLLNVIFWSTIYFFSFPIYMIERLSLHLMVWNTFLVIAFTLFIMIFPWLVKYQNQGNWELERADILESGMPNDLMEWILANESNLNAINAFLDYSFRNFLQDIMNSYVIISVTFYFFVLTTVKQIRLQTAKSKASKLYRSLIIQSNPEYELIKKCAYLGGDSMEQLLLSNPLFKEVIIKNESHR</sequence>
<feature type="transmembrane region" description="Helical" evidence="1">
    <location>
        <begin position="241"/>
        <end position="260"/>
    </location>
</feature>
<evidence type="ECO:0000256" key="1">
    <source>
        <dbReference type="SAM" id="Phobius"/>
    </source>
</evidence>
<keyword evidence="1" id="KW-0812">Transmembrane</keyword>
<feature type="transmembrane region" description="Helical" evidence="1">
    <location>
        <begin position="104"/>
        <end position="121"/>
    </location>
</feature>
<evidence type="ECO:0000313" key="2">
    <source>
        <dbReference type="EMBL" id="MBM7839398.1"/>
    </source>
</evidence>
<keyword evidence="1" id="KW-1133">Transmembrane helix</keyword>
<feature type="transmembrane region" description="Helical" evidence="1">
    <location>
        <begin position="133"/>
        <end position="154"/>
    </location>
</feature>
<dbReference type="Proteomes" id="UP001179280">
    <property type="component" value="Unassembled WGS sequence"/>
</dbReference>
<gene>
    <name evidence="2" type="ORF">JOC54_002678</name>
</gene>
<protein>
    <submittedName>
        <fullName evidence="2">Uncharacterized protein</fullName>
    </submittedName>
</protein>
<dbReference type="EMBL" id="JAFBCV010000008">
    <property type="protein sequence ID" value="MBM7839398.1"/>
    <property type="molecule type" value="Genomic_DNA"/>
</dbReference>